<protein>
    <recommendedName>
        <fullName evidence="3">Outer membrane protein beta-barrel domain-containing protein</fullName>
    </recommendedName>
</protein>
<name>A0ABR7MCN8_9BACT</name>
<keyword evidence="2" id="KW-1185">Reference proteome</keyword>
<dbReference type="Proteomes" id="UP000765802">
    <property type="component" value="Unassembled WGS sequence"/>
</dbReference>
<accession>A0ABR7MCN8</accession>
<evidence type="ECO:0000313" key="2">
    <source>
        <dbReference type="Proteomes" id="UP000765802"/>
    </source>
</evidence>
<evidence type="ECO:0000313" key="1">
    <source>
        <dbReference type="EMBL" id="MBC6492396.1"/>
    </source>
</evidence>
<comment type="caution">
    <text evidence="1">The sequence shown here is derived from an EMBL/GenBank/DDBJ whole genome shotgun (WGS) entry which is preliminary data.</text>
</comment>
<reference evidence="1 2" key="1">
    <citation type="submission" date="2016-07" db="EMBL/GenBank/DDBJ databases">
        <title>Genome analysis of Flavihumibacter stibioxidans YS-17.</title>
        <authorList>
            <person name="Shi K."/>
            <person name="Han Y."/>
            <person name="Wang G."/>
        </authorList>
    </citation>
    <scope>NUCLEOTIDE SEQUENCE [LARGE SCALE GENOMIC DNA]</scope>
    <source>
        <strain evidence="1 2">YS-17</strain>
    </source>
</reference>
<dbReference type="RefSeq" id="WP_187257719.1">
    <property type="nucleotide sequence ID" value="NZ_JBHULF010000020.1"/>
</dbReference>
<sequence length="179" mass="20233">MQKVITTLILFFIVTQTFAQHQRMLSTYLLTQYNKTLYDRTIGNNPWGVGFGLQSILNSKSKFKPTIELTGDIYLEDDKVLRLNPDGSTPTNYNDVRGMVNLFIGTSFNPTRSVYLSFIAGPSFISGQTMLGIKPSFGFYFSKSQKWTGKISYINIFDREKTTKEDFGSVSLGVGLKLF</sequence>
<organism evidence="1 2">
    <name type="scientific">Flavihumibacter stibioxidans</name>
    <dbReference type="NCBI Taxonomy" id="1834163"/>
    <lineage>
        <taxon>Bacteria</taxon>
        <taxon>Pseudomonadati</taxon>
        <taxon>Bacteroidota</taxon>
        <taxon>Chitinophagia</taxon>
        <taxon>Chitinophagales</taxon>
        <taxon>Chitinophagaceae</taxon>
        <taxon>Flavihumibacter</taxon>
    </lineage>
</organism>
<dbReference type="EMBL" id="MBUA01000028">
    <property type="protein sequence ID" value="MBC6492396.1"/>
    <property type="molecule type" value="Genomic_DNA"/>
</dbReference>
<evidence type="ECO:0008006" key="3">
    <source>
        <dbReference type="Google" id="ProtNLM"/>
    </source>
</evidence>
<gene>
    <name evidence="1" type="ORF">BC349_15150</name>
</gene>
<proteinExistence type="predicted"/>